<keyword evidence="3 5" id="KW-0238">DNA-binding</keyword>
<dbReference type="PANTHER" id="PTHR30603">
    <property type="entry name" value="RNA POLYMERASE SIGMA FACTOR RPO"/>
    <property type="match status" value="1"/>
</dbReference>
<accession>A0A552DGJ9</accession>
<dbReference type="InterPro" id="IPR013324">
    <property type="entry name" value="RNA_pol_sigma_r3/r4-like"/>
</dbReference>
<protein>
    <recommendedName>
        <fullName evidence="5">RNA polymerase sigma factor</fullName>
    </recommendedName>
</protein>
<dbReference type="InterPro" id="IPR007624">
    <property type="entry name" value="RNA_pol_sigma70_r3"/>
</dbReference>
<comment type="function">
    <text evidence="5">Sigma factors are initiation factors that promote the attachment of RNA polymerase to specific initiation sites and are then released.</text>
</comment>
<dbReference type="Proteomes" id="UP000320551">
    <property type="component" value="Unassembled WGS sequence"/>
</dbReference>
<dbReference type="InterPro" id="IPR007627">
    <property type="entry name" value="RNA_pol_sigma70_r2"/>
</dbReference>
<dbReference type="GO" id="GO:0006352">
    <property type="term" value="P:DNA-templated transcription initiation"/>
    <property type="evidence" value="ECO:0007669"/>
    <property type="project" value="InterPro"/>
</dbReference>
<evidence type="ECO:0000259" key="7">
    <source>
        <dbReference type="PROSITE" id="PS00716"/>
    </source>
</evidence>
<dbReference type="Pfam" id="PF04539">
    <property type="entry name" value="Sigma70_r3"/>
    <property type="match status" value="1"/>
</dbReference>
<feature type="domain" description="RNA polymerase sigma-70" evidence="6">
    <location>
        <begin position="288"/>
        <end position="301"/>
    </location>
</feature>
<dbReference type="NCBIfam" id="TIGR02937">
    <property type="entry name" value="sigma70-ECF"/>
    <property type="match status" value="1"/>
</dbReference>
<evidence type="ECO:0000256" key="5">
    <source>
        <dbReference type="RuleBase" id="RU362124"/>
    </source>
</evidence>
<name>A0A552DGJ9_MICAE</name>
<dbReference type="InterPro" id="IPR009042">
    <property type="entry name" value="RNA_pol_sigma70_r1_2"/>
</dbReference>
<reference evidence="8 9" key="1">
    <citation type="submission" date="2019-01" db="EMBL/GenBank/DDBJ databases">
        <title>Coherence of Microcystis species and biogeography revealed through population genomics.</title>
        <authorList>
            <person name="Perez-Carrascal O.M."/>
            <person name="Terrat Y."/>
            <person name="Giani A."/>
            <person name="Fortin N."/>
            <person name="Tromas N."/>
            <person name="Shapiro B.J."/>
        </authorList>
    </citation>
    <scope>NUCLEOTIDE SEQUENCE [LARGE SCALE GENOMIC DNA]</scope>
    <source>
        <strain evidence="8">Ma_QC_B_20070730_S2</strain>
    </source>
</reference>
<evidence type="ECO:0000256" key="3">
    <source>
        <dbReference type="ARBA" id="ARBA00023125"/>
    </source>
</evidence>
<dbReference type="GO" id="GO:0016987">
    <property type="term" value="F:sigma factor activity"/>
    <property type="evidence" value="ECO:0007669"/>
    <property type="project" value="UniProtKB-KW"/>
</dbReference>
<dbReference type="Gene3D" id="1.10.601.10">
    <property type="entry name" value="RNA Polymerase Primary Sigma Factor"/>
    <property type="match status" value="1"/>
</dbReference>
<dbReference type="AlphaFoldDB" id="A0A552DGJ9"/>
<evidence type="ECO:0000256" key="2">
    <source>
        <dbReference type="ARBA" id="ARBA00023082"/>
    </source>
</evidence>
<dbReference type="PANTHER" id="PTHR30603:SF47">
    <property type="entry name" value="RNA POLYMERASE SIGMA FACTOR SIGD, CHLOROPLASTIC"/>
    <property type="match status" value="1"/>
</dbReference>
<dbReference type="InterPro" id="IPR007630">
    <property type="entry name" value="RNA_pol_sigma70_r4"/>
</dbReference>
<dbReference type="InterPro" id="IPR036388">
    <property type="entry name" value="WH-like_DNA-bd_sf"/>
</dbReference>
<dbReference type="CDD" id="cd06171">
    <property type="entry name" value="Sigma70_r4"/>
    <property type="match status" value="1"/>
</dbReference>
<dbReference type="GO" id="GO:0003677">
    <property type="term" value="F:DNA binding"/>
    <property type="evidence" value="ECO:0007669"/>
    <property type="project" value="UniProtKB-KW"/>
</dbReference>
<keyword evidence="4 5" id="KW-0804">Transcription</keyword>
<dbReference type="SUPFAM" id="SSF88946">
    <property type="entry name" value="Sigma2 domain of RNA polymerase sigma factors"/>
    <property type="match status" value="1"/>
</dbReference>
<dbReference type="Gene3D" id="1.10.10.10">
    <property type="entry name" value="Winged helix-like DNA-binding domain superfamily/Winged helix DNA-binding domain"/>
    <property type="match status" value="2"/>
</dbReference>
<dbReference type="Pfam" id="PF04542">
    <property type="entry name" value="Sigma70_r2"/>
    <property type="match status" value="1"/>
</dbReference>
<proteinExistence type="inferred from homology"/>
<dbReference type="EMBL" id="SFBK01000214">
    <property type="protein sequence ID" value="TRU21369.1"/>
    <property type="molecule type" value="Genomic_DNA"/>
</dbReference>
<sequence length="581" mass="67620">MTARLLCLDDLQNSNNPESISYLFQKLGYHTCCEPVSIEDLQLSPRSEESIHQVYLIANQGDSDLQIFLFQLYPNCWISDRDAISRMGAIARSLCQRPSFFLLLGTLNYRRLLLVSPIKSFNHQMELKIGVRQSFVNLHKPSFSDLNLLERIADQNLEPKNLYRIQHSVLNYAQSRSKTKSNQCEDAIKSYLIAIGKTKLLKAEEEILLGRKISRLNELEESYELVHELLGRTPKDSEWADVLELSICELYNQLYIGHIAKNKLVEANLRLVVSIAKKYQGRGLEFMDLIQEGNLGLIRAVEKFDPTKGYRFSTYATWWIKQAITRTIQNDSRIIRIPAYLWDKFQRIKQAQRRLIKQGLAHPSFKDVATYLKEPLESILIITKAFQNSVSWNMLIGDNEDTTLEEMISDYQITIEENLEQLLIKEDLEKALDSLKPRESDILKQIYGTEDGNCKSREEIGHQYGLTRERIRQIENKAMAKIRQQYLDSEDLFVETNQRQELSQKIFSKSQATAEKKKRGKNLKELPLNDVAFKHRIDTLRRCPGFTETRIINLIWQVSEDDPEFTEAQQQYRELIRSTIN</sequence>
<organism evidence="8 9">
    <name type="scientific">Microcystis aeruginosa Ma_QC_B_20070730_S2</name>
    <dbReference type="NCBI Taxonomy" id="2486256"/>
    <lineage>
        <taxon>Bacteria</taxon>
        <taxon>Bacillati</taxon>
        <taxon>Cyanobacteriota</taxon>
        <taxon>Cyanophyceae</taxon>
        <taxon>Oscillatoriophycideae</taxon>
        <taxon>Chroococcales</taxon>
        <taxon>Microcystaceae</taxon>
        <taxon>Microcystis</taxon>
    </lineage>
</organism>
<dbReference type="InterPro" id="IPR000943">
    <property type="entry name" value="RNA_pol_sigma70"/>
</dbReference>
<feature type="domain" description="RNA polymerase sigma-70" evidence="7">
    <location>
        <begin position="456"/>
        <end position="482"/>
    </location>
</feature>
<dbReference type="InterPro" id="IPR050239">
    <property type="entry name" value="Sigma-70_RNA_pol_init_factors"/>
</dbReference>
<keyword evidence="2 5" id="KW-0731">Sigma factor</keyword>
<dbReference type="PROSITE" id="PS00715">
    <property type="entry name" value="SIGMA70_1"/>
    <property type="match status" value="1"/>
</dbReference>
<comment type="caution">
    <text evidence="8">The sequence shown here is derived from an EMBL/GenBank/DDBJ whole genome shotgun (WGS) entry which is preliminary data.</text>
</comment>
<dbReference type="Pfam" id="PF04545">
    <property type="entry name" value="Sigma70_r4"/>
    <property type="match status" value="1"/>
</dbReference>
<dbReference type="InterPro" id="IPR013325">
    <property type="entry name" value="RNA_pol_sigma_r2"/>
</dbReference>
<dbReference type="PRINTS" id="PR00046">
    <property type="entry name" value="SIGMA70FCT"/>
</dbReference>
<evidence type="ECO:0000313" key="8">
    <source>
        <dbReference type="EMBL" id="TRU21369.1"/>
    </source>
</evidence>
<evidence type="ECO:0000313" key="9">
    <source>
        <dbReference type="Proteomes" id="UP000320551"/>
    </source>
</evidence>
<dbReference type="PROSITE" id="PS00716">
    <property type="entry name" value="SIGMA70_2"/>
    <property type="match status" value="1"/>
</dbReference>
<gene>
    <name evidence="8" type="ORF">EWV80_16210</name>
</gene>
<dbReference type="InterPro" id="IPR014284">
    <property type="entry name" value="RNA_pol_sigma-70_dom"/>
</dbReference>
<evidence type="ECO:0000256" key="1">
    <source>
        <dbReference type="ARBA" id="ARBA00023015"/>
    </source>
</evidence>
<comment type="similarity">
    <text evidence="5">Belongs to the sigma-70 factor family.</text>
</comment>
<evidence type="ECO:0000256" key="4">
    <source>
        <dbReference type="ARBA" id="ARBA00023163"/>
    </source>
</evidence>
<evidence type="ECO:0000259" key="6">
    <source>
        <dbReference type="PROSITE" id="PS00715"/>
    </source>
</evidence>
<dbReference type="SUPFAM" id="SSF88659">
    <property type="entry name" value="Sigma3 and sigma4 domains of RNA polymerase sigma factors"/>
    <property type="match status" value="2"/>
</dbReference>
<dbReference type="FunFam" id="1.10.601.10:FF:000001">
    <property type="entry name" value="RNA polymerase sigma factor SigA"/>
    <property type="match status" value="1"/>
</dbReference>
<dbReference type="Pfam" id="PF00140">
    <property type="entry name" value="Sigma70_r1_2"/>
    <property type="match status" value="1"/>
</dbReference>
<keyword evidence="1 5" id="KW-0805">Transcription regulation</keyword>